<proteinExistence type="predicted"/>
<reference evidence="1 2" key="1">
    <citation type="submission" date="2017-09" db="EMBL/GenBank/DDBJ databases">
        <title>Large-scale bioinformatics analysis of Bacillus genomes uncovers conserved roles of natural products in bacterial physiology.</title>
        <authorList>
            <consortium name="Agbiome Team Llc"/>
            <person name="Bleich R.M."/>
            <person name="Grubbs K.J."/>
            <person name="Santa Maria K.C."/>
            <person name="Allen S.E."/>
            <person name="Farag S."/>
            <person name="Shank E.A."/>
            <person name="Bowers A."/>
        </authorList>
    </citation>
    <scope>NUCLEOTIDE SEQUENCE [LARGE SCALE GENOMIC DNA]</scope>
    <source>
        <strain evidence="1 2">AFS037265</strain>
    </source>
</reference>
<sequence length="61" mass="6658">MNKWSKISLACVPFTLLTVLNETTLQIGGSGGILTIIRIIAHTHQAKGGLSMNFRSYCLHT</sequence>
<dbReference type="EMBL" id="NUTL01000040">
    <property type="protein sequence ID" value="PHE99337.1"/>
    <property type="molecule type" value="Genomic_DNA"/>
</dbReference>
<dbReference type="Proteomes" id="UP000221918">
    <property type="component" value="Unassembled WGS sequence"/>
</dbReference>
<comment type="caution">
    <text evidence="1">The sequence shown here is derived from an EMBL/GenBank/DDBJ whole genome shotgun (WGS) entry which is preliminary data.</text>
</comment>
<dbReference type="AlphaFoldDB" id="A0ABD6T7U1"/>
<accession>A0ABD6T7U1</accession>
<name>A0ABD6T7U1_9BACI</name>
<gene>
    <name evidence="1" type="ORF">COF81_10235</name>
</gene>
<evidence type="ECO:0000313" key="2">
    <source>
        <dbReference type="Proteomes" id="UP000221918"/>
    </source>
</evidence>
<evidence type="ECO:0000313" key="1">
    <source>
        <dbReference type="EMBL" id="PHE99337.1"/>
    </source>
</evidence>
<organism evidence="1 2">
    <name type="scientific">Bacillus pseudomycoides</name>
    <dbReference type="NCBI Taxonomy" id="64104"/>
    <lineage>
        <taxon>Bacteria</taxon>
        <taxon>Bacillati</taxon>
        <taxon>Bacillota</taxon>
        <taxon>Bacilli</taxon>
        <taxon>Bacillales</taxon>
        <taxon>Bacillaceae</taxon>
        <taxon>Bacillus</taxon>
        <taxon>Bacillus cereus group</taxon>
    </lineage>
</organism>
<protein>
    <submittedName>
        <fullName evidence="1">Uncharacterized protein</fullName>
    </submittedName>
</protein>